<gene>
    <name evidence="2" type="ORF">T4D_17081</name>
</gene>
<evidence type="ECO:0000259" key="1">
    <source>
        <dbReference type="Pfam" id="PF13843"/>
    </source>
</evidence>
<dbReference type="InterPro" id="IPR029526">
    <property type="entry name" value="PGBD"/>
</dbReference>
<dbReference type="AlphaFoldDB" id="A0A0V1FY30"/>
<evidence type="ECO:0000313" key="2">
    <source>
        <dbReference type="EMBL" id="KRY90857.1"/>
    </source>
</evidence>
<dbReference type="Proteomes" id="UP000054995">
    <property type="component" value="Unassembled WGS sequence"/>
</dbReference>
<sequence length="299" mass="34351">MSFAICDSFLDILNDSLEESDIGSASDSDYVEKSDHDTSSEFRGILLSESETLQVMYESSDSWIGRDHVCSWNKQEPSKNVRTRTHNIYSRRQGSRRVARRAKMPFEIWSLFKTQDIIDVIVLNTNIYISNIWTKCMRAKSAKCTDGDEIKALLGSLLLAGVFYNNPLNLCDLYNTDGTYTEIFSSTMSFQQHRFLLRCMSFDDHAKRSVRKLQEKLIPIRMAAKYGIKIFELSDSETYYVSKIEVYVGKQNEGSNQMDTSLQQSSEGFALQMKLKVVLTMWISLLNFTIQHEEPNVGH</sequence>
<dbReference type="EMBL" id="JYDT01000018">
    <property type="protein sequence ID" value="KRY90857.1"/>
    <property type="molecule type" value="Genomic_DNA"/>
</dbReference>
<dbReference type="Pfam" id="PF13843">
    <property type="entry name" value="DDE_Tnp_1_7"/>
    <property type="match status" value="1"/>
</dbReference>
<name>A0A0V1FY30_TRIPS</name>
<dbReference type="PANTHER" id="PTHR46599:SF3">
    <property type="entry name" value="PIGGYBAC TRANSPOSABLE ELEMENT-DERIVED PROTEIN 4"/>
    <property type="match status" value="1"/>
</dbReference>
<keyword evidence="3" id="KW-1185">Reference proteome</keyword>
<organism evidence="2 3">
    <name type="scientific">Trichinella pseudospiralis</name>
    <name type="common">Parasitic roundworm</name>
    <dbReference type="NCBI Taxonomy" id="6337"/>
    <lineage>
        <taxon>Eukaryota</taxon>
        <taxon>Metazoa</taxon>
        <taxon>Ecdysozoa</taxon>
        <taxon>Nematoda</taxon>
        <taxon>Enoplea</taxon>
        <taxon>Dorylaimia</taxon>
        <taxon>Trichinellida</taxon>
        <taxon>Trichinellidae</taxon>
        <taxon>Trichinella</taxon>
    </lineage>
</organism>
<evidence type="ECO:0000313" key="3">
    <source>
        <dbReference type="Proteomes" id="UP000054995"/>
    </source>
</evidence>
<accession>A0A0V1FY30</accession>
<proteinExistence type="predicted"/>
<comment type="caution">
    <text evidence="2">The sequence shown here is derived from an EMBL/GenBank/DDBJ whole genome shotgun (WGS) entry which is preliminary data.</text>
</comment>
<reference evidence="2 3" key="1">
    <citation type="submission" date="2015-01" db="EMBL/GenBank/DDBJ databases">
        <title>Evolution of Trichinella species and genotypes.</title>
        <authorList>
            <person name="Korhonen P.K."/>
            <person name="Edoardo P."/>
            <person name="Giuseppe L.R."/>
            <person name="Gasser R.B."/>
        </authorList>
    </citation>
    <scope>NUCLEOTIDE SEQUENCE [LARGE SCALE GENOMIC DNA]</scope>
    <source>
        <strain evidence="2">ISS470</strain>
    </source>
</reference>
<dbReference type="OrthoDB" id="5919877at2759"/>
<dbReference type="PANTHER" id="PTHR46599">
    <property type="entry name" value="PIGGYBAC TRANSPOSABLE ELEMENT-DERIVED PROTEIN 4"/>
    <property type="match status" value="1"/>
</dbReference>
<feature type="domain" description="PiggyBac transposable element-derived protein" evidence="1">
    <location>
        <begin position="105"/>
        <end position="210"/>
    </location>
</feature>
<protein>
    <recommendedName>
        <fullName evidence="1">PiggyBac transposable element-derived protein domain-containing protein</fullName>
    </recommendedName>
</protein>